<dbReference type="AlphaFoldDB" id="A0A9W8NGK9"/>
<proteinExistence type="predicted"/>
<organism evidence="1 2">
    <name type="scientific">Xylaria arbuscula</name>
    <dbReference type="NCBI Taxonomy" id="114810"/>
    <lineage>
        <taxon>Eukaryota</taxon>
        <taxon>Fungi</taxon>
        <taxon>Dikarya</taxon>
        <taxon>Ascomycota</taxon>
        <taxon>Pezizomycotina</taxon>
        <taxon>Sordariomycetes</taxon>
        <taxon>Xylariomycetidae</taxon>
        <taxon>Xylariales</taxon>
        <taxon>Xylariaceae</taxon>
        <taxon>Xylaria</taxon>
    </lineage>
</organism>
<dbReference type="EMBL" id="JANPWZ010000617">
    <property type="protein sequence ID" value="KAJ3574342.1"/>
    <property type="molecule type" value="Genomic_DNA"/>
</dbReference>
<accession>A0A9W8NGK9</accession>
<gene>
    <name evidence="1" type="ORF">NPX13_g4390</name>
</gene>
<comment type="caution">
    <text evidence="1">The sequence shown here is derived from an EMBL/GenBank/DDBJ whole genome shotgun (WGS) entry which is preliminary data.</text>
</comment>
<evidence type="ECO:0000313" key="1">
    <source>
        <dbReference type="EMBL" id="KAJ3574342.1"/>
    </source>
</evidence>
<name>A0A9W8NGK9_9PEZI</name>
<reference evidence="1" key="1">
    <citation type="submission" date="2022-07" db="EMBL/GenBank/DDBJ databases">
        <title>Genome Sequence of Xylaria arbuscula.</title>
        <authorList>
            <person name="Buettner E."/>
        </authorList>
    </citation>
    <scope>NUCLEOTIDE SEQUENCE</scope>
    <source>
        <strain evidence="1">VT107</strain>
    </source>
</reference>
<sequence>MDVGRFVPSDTASKMSYEEMERLAAEESHEWKYDPDEDEQPMTLERIRAHIDYLMFNEEDWDRAVTIGMTWAQFCCPGVFSYDVREYRQEDDEFTELGVFFRFDRHQPTAEQMEGIALMRGYDNMLYTGMTDEWKELVALHVARLVDVAFRDSYFVAAVNFFEEDDDDWPKKVLVESALH</sequence>
<dbReference type="Proteomes" id="UP001148614">
    <property type="component" value="Unassembled WGS sequence"/>
</dbReference>
<keyword evidence="2" id="KW-1185">Reference proteome</keyword>
<evidence type="ECO:0000313" key="2">
    <source>
        <dbReference type="Proteomes" id="UP001148614"/>
    </source>
</evidence>
<protein>
    <submittedName>
        <fullName evidence="1">Uncharacterized protein</fullName>
    </submittedName>
</protein>